<gene>
    <name evidence="3" type="ORF">BS47DRAFT_800237</name>
</gene>
<comment type="caution">
    <text evidence="3">The sequence shown here is derived from an EMBL/GenBank/DDBJ whole genome shotgun (WGS) entry which is preliminary data.</text>
</comment>
<feature type="compositionally biased region" description="Low complexity" evidence="2">
    <location>
        <begin position="491"/>
        <end position="502"/>
    </location>
</feature>
<feature type="region of interest" description="Disordered" evidence="2">
    <location>
        <begin position="489"/>
        <end position="535"/>
    </location>
</feature>
<feature type="region of interest" description="Disordered" evidence="2">
    <location>
        <begin position="397"/>
        <end position="425"/>
    </location>
</feature>
<dbReference type="GO" id="GO:0042175">
    <property type="term" value="C:nuclear outer membrane-endoplasmic reticulum membrane network"/>
    <property type="evidence" value="ECO:0007669"/>
    <property type="project" value="TreeGrafter"/>
</dbReference>
<evidence type="ECO:0008006" key="5">
    <source>
        <dbReference type="Google" id="ProtNLM"/>
    </source>
</evidence>
<dbReference type="GO" id="GO:1990904">
    <property type="term" value="C:ribonucleoprotein complex"/>
    <property type="evidence" value="ECO:0007669"/>
    <property type="project" value="TreeGrafter"/>
</dbReference>
<feature type="compositionally biased region" description="Low complexity" evidence="2">
    <location>
        <begin position="516"/>
        <end position="535"/>
    </location>
</feature>
<reference evidence="3" key="1">
    <citation type="journal article" date="2020" name="Nat. Commun.">
        <title>Large-scale genome sequencing of mycorrhizal fungi provides insights into the early evolution of symbiotic traits.</title>
        <authorList>
            <person name="Miyauchi S."/>
            <person name="Kiss E."/>
            <person name="Kuo A."/>
            <person name="Drula E."/>
            <person name="Kohler A."/>
            <person name="Sanchez-Garcia M."/>
            <person name="Morin E."/>
            <person name="Andreopoulos B."/>
            <person name="Barry K.W."/>
            <person name="Bonito G."/>
            <person name="Buee M."/>
            <person name="Carver A."/>
            <person name="Chen C."/>
            <person name="Cichocki N."/>
            <person name="Clum A."/>
            <person name="Culley D."/>
            <person name="Crous P.W."/>
            <person name="Fauchery L."/>
            <person name="Girlanda M."/>
            <person name="Hayes R.D."/>
            <person name="Keri Z."/>
            <person name="LaButti K."/>
            <person name="Lipzen A."/>
            <person name="Lombard V."/>
            <person name="Magnuson J."/>
            <person name="Maillard F."/>
            <person name="Murat C."/>
            <person name="Nolan M."/>
            <person name="Ohm R.A."/>
            <person name="Pangilinan J."/>
            <person name="Pereira M.F."/>
            <person name="Perotto S."/>
            <person name="Peter M."/>
            <person name="Pfister S."/>
            <person name="Riley R."/>
            <person name="Sitrit Y."/>
            <person name="Stielow J.B."/>
            <person name="Szollosi G."/>
            <person name="Zifcakova L."/>
            <person name="Stursova M."/>
            <person name="Spatafora J.W."/>
            <person name="Tedersoo L."/>
            <person name="Vaario L.M."/>
            <person name="Yamada A."/>
            <person name="Yan M."/>
            <person name="Wang P."/>
            <person name="Xu J."/>
            <person name="Bruns T."/>
            <person name="Baldrian P."/>
            <person name="Vilgalys R."/>
            <person name="Dunand C."/>
            <person name="Henrissat B."/>
            <person name="Grigoriev I.V."/>
            <person name="Hibbett D."/>
            <person name="Nagy L.G."/>
            <person name="Martin F.M."/>
        </authorList>
    </citation>
    <scope>NUCLEOTIDE SEQUENCE</scope>
    <source>
        <strain evidence="3">UP504</strain>
    </source>
</reference>
<dbReference type="GO" id="GO:0005783">
    <property type="term" value="C:endoplasmic reticulum"/>
    <property type="evidence" value="ECO:0007669"/>
    <property type="project" value="TreeGrafter"/>
</dbReference>
<organism evidence="3 4">
    <name type="scientific">Hydnum rufescens UP504</name>
    <dbReference type="NCBI Taxonomy" id="1448309"/>
    <lineage>
        <taxon>Eukaryota</taxon>
        <taxon>Fungi</taxon>
        <taxon>Dikarya</taxon>
        <taxon>Basidiomycota</taxon>
        <taxon>Agaricomycotina</taxon>
        <taxon>Agaricomycetes</taxon>
        <taxon>Cantharellales</taxon>
        <taxon>Hydnaceae</taxon>
        <taxon>Hydnum</taxon>
    </lineage>
</organism>
<keyword evidence="4" id="KW-1185">Reference proteome</keyword>
<protein>
    <recommendedName>
        <fullName evidence="5">Nuclear segregation protein Bfr1</fullName>
    </recommendedName>
</protein>
<evidence type="ECO:0000313" key="4">
    <source>
        <dbReference type="Proteomes" id="UP000886523"/>
    </source>
</evidence>
<feature type="compositionally biased region" description="Low complexity" evidence="2">
    <location>
        <begin position="40"/>
        <end position="52"/>
    </location>
</feature>
<feature type="coiled-coil region" evidence="1">
    <location>
        <begin position="66"/>
        <end position="93"/>
    </location>
</feature>
<name>A0A9P6B1D7_9AGAM</name>
<dbReference type="InterPro" id="IPR039604">
    <property type="entry name" value="Bfr1"/>
</dbReference>
<accession>A0A9P6B1D7</accession>
<dbReference type="AlphaFoldDB" id="A0A9P6B1D7"/>
<dbReference type="GO" id="GO:0003729">
    <property type="term" value="F:mRNA binding"/>
    <property type="evidence" value="ECO:0007669"/>
    <property type="project" value="TreeGrafter"/>
</dbReference>
<dbReference type="PANTHER" id="PTHR31027:SF2">
    <property type="entry name" value="LEBERCILIN DOMAIN-CONTAINING PROTEIN"/>
    <property type="match status" value="1"/>
</dbReference>
<feature type="region of interest" description="Disordered" evidence="2">
    <location>
        <begin position="1"/>
        <end position="61"/>
    </location>
</feature>
<proteinExistence type="predicted"/>
<dbReference type="OrthoDB" id="2195113at2759"/>
<dbReference type="Proteomes" id="UP000886523">
    <property type="component" value="Unassembled WGS sequence"/>
</dbReference>
<keyword evidence="1" id="KW-0175">Coiled coil</keyword>
<evidence type="ECO:0000313" key="3">
    <source>
        <dbReference type="EMBL" id="KAF9515220.1"/>
    </source>
</evidence>
<sequence>MVPQPKKAPGKAAGASEKPAKPVQAAQGVTTASATPGALTTTSTGSDTSSSGPFTKPDQAAYNKAQAELRVKIDELTSQVNAVQSKIELAGRDGPNAERRTALKTELDDMKRQQSGLKGNRAKILDQLKALQESSQTRARTLQAAKQKAQFKTVEEIENHVRGLERQIESGTFTLTGEKKALADISASKRARKAVEQFQVEQDAIDAERARAEELRKELDDPESKAISERYEAIKTEFDTLKAESDEIFANRNRLFEEKKALVVLLDEAWTQKKESTRLHREAGDRYFKKVQEERQKKAERYAAQRAAAEEEKRKEIALRIREEAEVPAYQTQIEDCQTLIDFLSLKAGGGSSSVPTPSAPAARSEIAGIPKLETRTVENHADTLVARKKKGEEEDNYFVGGKGKKKGGAKATNGAASSGPAPETKFNLPLATLSALLSLSIPPPSSHGDISRTIGDLKTKKAWFEANQARVTAENIAKADVEIKRIDTTSKSSQSAVVSAVDGQANEEPAEALETPVPVTSTDDVVSETTEVTA</sequence>
<dbReference type="GO" id="GO:0008298">
    <property type="term" value="P:intracellular mRNA localization"/>
    <property type="evidence" value="ECO:0007669"/>
    <property type="project" value="TreeGrafter"/>
</dbReference>
<dbReference type="EMBL" id="MU128952">
    <property type="protein sequence ID" value="KAF9515220.1"/>
    <property type="molecule type" value="Genomic_DNA"/>
</dbReference>
<feature type="compositionally biased region" description="Low complexity" evidence="2">
    <location>
        <begin position="1"/>
        <end position="17"/>
    </location>
</feature>
<evidence type="ECO:0000256" key="2">
    <source>
        <dbReference type="SAM" id="MobiDB-lite"/>
    </source>
</evidence>
<feature type="coiled-coil region" evidence="1">
    <location>
        <begin position="198"/>
        <end position="225"/>
    </location>
</feature>
<feature type="compositionally biased region" description="Low complexity" evidence="2">
    <location>
        <begin position="410"/>
        <end position="420"/>
    </location>
</feature>
<dbReference type="PANTHER" id="PTHR31027">
    <property type="entry name" value="NUCLEAR SEGREGATION PROTEIN BFR1"/>
    <property type="match status" value="1"/>
</dbReference>
<evidence type="ECO:0000256" key="1">
    <source>
        <dbReference type="SAM" id="Coils"/>
    </source>
</evidence>